<dbReference type="AlphaFoldDB" id="A0A3B1AD23"/>
<dbReference type="EMBL" id="UOFV01000418">
    <property type="protein sequence ID" value="VAX03666.1"/>
    <property type="molecule type" value="Genomic_DNA"/>
</dbReference>
<accession>A0A3B1AD23</accession>
<evidence type="ECO:0000313" key="1">
    <source>
        <dbReference type="EMBL" id="VAX03666.1"/>
    </source>
</evidence>
<organism evidence="1">
    <name type="scientific">hydrothermal vent metagenome</name>
    <dbReference type="NCBI Taxonomy" id="652676"/>
    <lineage>
        <taxon>unclassified sequences</taxon>
        <taxon>metagenomes</taxon>
        <taxon>ecological metagenomes</taxon>
    </lineage>
</organism>
<name>A0A3B1AD23_9ZZZZ</name>
<sequence>MKLVYEFSEEEFVRICSIKVCRNRTTVFEDLYESICYFLNSPIDECGSIKEIKHKYKSEYYDEHMSLSEYKEQGYLEMYYPSIDLYSDKDTPLDINEVCLPEFIKLVGINYGGGVKKKIKVKTHNLKTKSKVTIELLHLKIARETIRKIYELAKSNNIVDLIPSKLGVWEWRQTFYNKISGDCYFCKCFKNAIEKDGEVINHDIHPHIKQAISRKSFMENICHLCTETNSDLFYCHPMYASSFKVKYGAYTH</sequence>
<reference evidence="1" key="1">
    <citation type="submission" date="2018-06" db="EMBL/GenBank/DDBJ databases">
        <authorList>
            <person name="Zhirakovskaya E."/>
        </authorList>
    </citation>
    <scope>NUCLEOTIDE SEQUENCE</scope>
</reference>
<feature type="non-terminal residue" evidence="1">
    <location>
        <position position="252"/>
    </location>
</feature>
<gene>
    <name evidence="1" type="ORF">MNBD_GAMMA19-1220</name>
</gene>
<protein>
    <submittedName>
        <fullName evidence="1">Uncharacterized protein</fullName>
    </submittedName>
</protein>
<proteinExistence type="predicted"/>